<gene>
    <name evidence="10" type="primary">LOC104589067</name>
</gene>
<evidence type="ECO:0000256" key="3">
    <source>
        <dbReference type="ARBA" id="ARBA00022771"/>
    </source>
</evidence>
<keyword evidence="4" id="KW-0862">Zinc</keyword>
<protein>
    <submittedName>
        <fullName evidence="10">Zinc finger protein 3-like</fullName>
    </submittedName>
</protein>
<feature type="compositionally biased region" description="Low complexity" evidence="7">
    <location>
        <begin position="11"/>
        <end position="21"/>
    </location>
</feature>
<keyword evidence="9" id="KW-1185">Reference proteome</keyword>
<dbReference type="PROSITE" id="PS50157">
    <property type="entry name" value="ZINC_FINGER_C2H2_2"/>
    <property type="match status" value="1"/>
</dbReference>
<feature type="compositionally biased region" description="Polar residues" evidence="7">
    <location>
        <begin position="182"/>
        <end position="193"/>
    </location>
</feature>
<feature type="domain" description="C2H2-type" evidence="8">
    <location>
        <begin position="103"/>
        <end position="130"/>
    </location>
</feature>
<evidence type="ECO:0000256" key="2">
    <source>
        <dbReference type="ARBA" id="ARBA00022723"/>
    </source>
</evidence>
<dbReference type="GO" id="GO:0008270">
    <property type="term" value="F:zinc ion binding"/>
    <property type="evidence" value="ECO:0007669"/>
    <property type="project" value="UniProtKB-KW"/>
</dbReference>
<evidence type="ECO:0000256" key="5">
    <source>
        <dbReference type="ARBA" id="ARBA00023242"/>
    </source>
</evidence>
<name>A0A1U7Z476_NELNU</name>
<feature type="region of interest" description="Disordered" evidence="7">
    <location>
        <begin position="1"/>
        <end position="50"/>
    </location>
</feature>
<dbReference type="PROSITE" id="PS00028">
    <property type="entry name" value="ZINC_FINGER_C2H2_1"/>
    <property type="match status" value="1"/>
</dbReference>
<evidence type="ECO:0000313" key="10">
    <source>
        <dbReference type="RefSeq" id="XP_010245557.1"/>
    </source>
</evidence>
<organism evidence="9 10">
    <name type="scientific">Nelumbo nucifera</name>
    <name type="common">Sacred lotus</name>
    <dbReference type="NCBI Taxonomy" id="4432"/>
    <lineage>
        <taxon>Eukaryota</taxon>
        <taxon>Viridiplantae</taxon>
        <taxon>Streptophyta</taxon>
        <taxon>Embryophyta</taxon>
        <taxon>Tracheophyta</taxon>
        <taxon>Spermatophyta</taxon>
        <taxon>Magnoliopsida</taxon>
        <taxon>Proteales</taxon>
        <taxon>Nelumbonaceae</taxon>
        <taxon>Nelumbo</taxon>
    </lineage>
</organism>
<dbReference type="PANTHER" id="PTHR47287">
    <property type="entry name" value="C2H2 AND C2HC ZINC FINGERS SUPERFAMILY PROTEIN"/>
    <property type="match status" value="1"/>
</dbReference>
<accession>A0A1U7Z476</accession>
<dbReference type="FunCoup" id="A0A1U7Z476">
    <property type="interactions" value="196"/>
</dbReference>
<comment type="subcellular location">
    <subcellularLocation>
        <location evidence="1">Nucleus</location>
    </subcellularLocation>
</comment>
<dbReference type="OMA" id="IHKPNSH"/>
<dbReference type="SUPFAM" id="SSF57667">
    <property type="entry name" value="beta-beta-alpha zinc fingers"/>
    <property type="match status" value="1"/>
</dbReference>
<dbReference type="Gene3D" id="3.30.160.60">
    <property type="entry name" value="Classic Zinc Finger"/>
    <property type="match status" value="1"/>
</dbReference>
<dbReference type="PANTHER" id="PTHR47287:SF15">
    <property type="entry name" value="ZINC FINGER PROTEIN 3-LIKE"/>
    <property type="match status" value="1"/>
</dbReference>
<reference evidence="10" key="1">
    <citation type="submission" date="2025-08" db="UniProtKB">
        <authorList>
            <consortium name="RefSeq"/>
        </authorList>
    </citation>
    <scope>IDENTIFICATION</scope>
</reference>
<dbReference type="InterPro" id="IPR044246">
    <property type="entry name" value="ZFP3-like"/>
</dbReference>
<dbReference type="Proteomes" id="UP000189703">
    <property type="component" value="Unplaced"/>
</dbReference>
<dbReference type="InParanoid" id="A0A1U7Z476"/>
<dbReference type="eggNOG" id="ENOG502QTKZ">
    <property type="taxonomic scope" value="Eukaryota"/>
</dbReference>
<dbReference type="InterPro" id="IPR013087">
    <property type="entry name" value="Znf_C2H2_type"/>
</dbReference>
<dbReference type="GeneID" id="104589067"/>
<dbReference type="KEGG" id="nnu:104589067"/>
<dbReference type="AlphaFoldDB" id="A0A1U7Z476"/>
<sequence length="277" mass="30137">MEPHKAEPCLSESSSIISVSEAQLSIDGSDNKKQKEERQHHSEGEDNLREETSLDLLLDLSLSHKDSSHGSKSELNLIDCLNVGAPETLPGIPQRTDAEPRVFSCNYCQRKFYSSQALGGHQNAHKRERTLAKRGHRMGVAAAAFGHSQTPFHRFSSLASLPLHGSLNRSLGIQVHSMIHKSSLQPSSGSAHLNSHHGWSRPPINQQPAIGKLAMEDYYHVGLPAGSSPKGGAARFDTSRSLNSPSDGAIGGCWWPGSGRCKSNQEELQKLDLSLKL</sequence>
<evidence type="ECO:0000256" key="7">
    <source>
        <dbReference type="SAM" id="MobiDB-lite"/>
    </source>
</evidence>
<dbReference type="InterPro" id="IPR036236">
    <property type="entry name" value="Znf_C2H2_sf"/>
</dbReference>
<keyword evidence="3 6" id="KW-0863">Zinc-finger</keyword>
<feature type="compositionally biased region" description="Basic and acidic residues" evidence="7">
    <location>
        <begin position="29"/>
        <end position="50"/>
    </location>
</feature>
<dbReference type="FunFam" id="3.30.160.60:FF:001366">
    <property type="entry name" value="Zinc finger protein 2"/>
    <property type="match status" value="1"/>
</dbReference>
<proteinExistence type="predicted"/>
<evidence type="ECO:0000256" key="4">
    <source>
        <dbReference type="ARBA" id="ARBA00022833"/>
    </source>
</evidence>
<evidence type="ECO:0000256" key="1">
    <source>
        <dbReference type="ARBA" id="ARBA00004123"/>
    </source>
</evidence>
<keyword evidence="2" id="KW-0479">Metal-binding</keyword>
<evidence type="ECO:0000259" key="8">
    <source>
        <dbReference type="PROSITE" id="PS50157"/>
    </source>
</evidence>
<dbReference type="GO" id="GO:0009788">
    <property type="term" value="P:negative regulation of abscisic acid-activated signaling pathway"/>
    <property type="evidence" value="ECO:0007669"/>
    <property type="project" value="InterPro"/>
</dbReference>
<evidence type="ECO:0000256" key="6">
    <source>
        <dbReference type="PROSITE-ProRule" id="PRU00042"/>
    </source>
</evidence>
<dbReference type="GO" id="GO:0005634">
    <property type="term" value="C:nucleus"/>
    <property type="evidence" value="ECO:0007669"/>
    <property type="project" value="UniProtKB-SubCell"/>
</dbReference>
<dbReference type="OrthoDB" id="1933825at2759"/>
<feature type="region of interest" description="Disordered" evidence="7">
    <location>
        <begin position="182"/>
        <end position="206"/>
    </location>
</feature>
<evidence type="ECO:0000313" key="9">
    <source>
        <dbReference type="Proteomes" id="UP000189703"/>
    </source>
</evidence>
<keyword evidence="5" id="KW-0539">Nucleus</keyword>
<dbReference type="RefSeq" id="XP_010245557.1">
    <property type="nucleotide sequence ID" value="XM_010247255.2"/>
</dbReference>